<dbReference type="Proteomes" id="UP001341840">
    <property type="component" value="Unassembled WGS sequence"/>
</dbReference>
<feature type="non-terminal residue" evidence="2">
    <location>
        <position position="1"/>
    </location>
</feature>
<gene>
    <name evidence="2" type="ORF">PIB30_107663</name>
</gene>
<sequence>SGVRTAILCMAWRHGSRCMRWTFRQSRMRGCGLSGSGHPCGPTRPCEGRPREGQFPRGSGMTWTSSSVQKSGAVFVGSLVTRGAVVRTPRTQMS</sequence>
<protein>
    <submittedName>
        <fullName evidence="2">Uncharacterized protein</fullName>
    </submittedName>
</protein>
<feature type="non-terminal residue" evidence="2">
    <location>
        <position position="94"/>
    </location>
</feature>
<evidence type="ECO:0000313" key="2">
    <source>
        <dbReference type="EMBL" id="MED6153991.1"/>
    </source>
</evidence>
<feature type="region of interest" description="Disordered" evidence="1">
    <location>
        <begin position="37"/>
        <end position="65"/>
    </location>
</feature>
<evidence type="ECO:0000313" key="3">
    <source>
        <dbReference type="Proteomes" id="UP001341840"/>
    </source>
</evidence>
<accession>A0ABU6TYN2</accession>
<evidence type="ECO:0000256" key="1">
    <source>
        <dbReference type="SAM" id="MobiDB-lite"/>
    </source>
</evidence>
<comment type="caution">
    <text evidence="2">The sequence shown here is derived from an EMBL/GenBank/DDBJ whole genome shotgun (WGS) entry which is preliminary data.</text>
</comment>
<reference evidence="2 3" key="1">
    <citation type="journal article" date="2023" name="Plants (Basel)">
        <title>Bridging the Gap: Combining Genomics and Transcriptomics Approaches to Understand Stylosanthes scabra, an Orphan Legume from the Brazilian Caatinga.</title>
        <authorList>
            <person name="Ferreira-Neto J.R.C."/>
            <person name="da Silva M.D."/>
            <person name="Binneck E."/>
            <person name="de Melo N.F."/>
            <person name="da Silva R.H."/>
            <person name="de Melo A.L.T.M."/>
            <person name="Pandolfi V."/>
            <person name="Bustamante F.O."/>
            <person name="Brasileiro-Vidal A.C."/>
            <person name="Benko-Iseppon A.M."/>
        </authorList>
    </citation>
    <scope>NUCLEOTIDE SEQUENCE [LARGE SCALE GENOMIC DNA]</scope>
    <source>
        <tissue evidence="2">Leaves</tissue>
    </source>
</reference>
<organism evidence="2 3">
    <name type="scientific">Stylosanthes scabra</name>
    <dbReference type="NCBI Taxonomy" id="79078"/>
    <lineage>
        <taxon>Eukaryota</taxon>
        <taxon>Viridiplantae</taxon>
        <taxon>Streptophyta</taxon>
        <taxon>Embryophyta</taxon>
        <taxon>Tracheophyta</taxon>
        <taxon>Spermatophyta</taxon>
        <taxon>Magnoliopsida</taxon>
        <taxon>eudicotyledons</taxon>
        <taxon>Gunneridae</taxon>
        <taxon>Pentapetalae</taxon>
        <taxon>rosids</taxon>
        <taxon>fabids</taxon>
        <taxon>Fabales</taxon>
        <taxon>Fabaceae</taxon>
        <taxon>Papilionoideae</taxon>
        <taxon>50 kb inversion clade</taxon>
        <taxon>dalbergioids sensu lato</taxon>
        <taxon>Dalbergieae</taxon>
        <taxon>Pterocarpus clade</taxon>
        <taxon>Stylosanthes</taxon>
    </lineage>
</organism>
<name>A0ABU6TYN2_9FABA</name>
<keyword evidence="3" id="KW-1185">Reference proteome</keyword>
<proteinExistence type="predicted"/>
<dbReference type="EMBL" id="JASCZI010095304">
    <property type="protein sequence ID" value="MED6153991.1"/>
    <property type="molecule type" value="Genomic_DNA"/>
</dbReference>